<feature type="domain" description="Putative E3 ubiquitin-protein ligase LIN ARM repeats" evidence="1">
    <location>
        <begin position="117"/>
        <end position="186"/>
    </location>
</feature>
<dbReference type="Proteomes" id="UP001229421">
    <property type="component" value="Unassembled WGS sequence"/>
</dbReference>
<name>A0AAD8JR32_TARER</name>
<dbReference type="EMBL" id="JAUHHV010000010">
    <property type="protein sequence ID" value="KAK1409235.1"/>
    <property type="molecule type" value="Genomic_DNA"/>
</dbReference>
<gene>
    <name evidence="2" type="ORF">QVD17_35761</name>
</gene>
<sequence>MNTLGTETRRPAAYSNSYHHQNFVKVQPIDLQHNTNAAIVQSSVSKNVYETSSVKLAEQQPEAAISTSKSSEFWNCLDDEKPIWENFQISKMEYAKGSLNMSDEILFSGENSYRVEQAEIVEKIISKLCFSENPGRPENDDLDDDYDDSTTAEITTVYEMLANKPGLKYSLLKDVILDQLLMAYSNYGLKTMILMMIGGKHKFALGSLSDLSVNT</sequence>
<accession>A0AAD8JR32</accession>
<evidence type="ECO:0000313" key="2">
    <source>
        <dbReference type="EMBL" id="KAK1409235.1"/>
    </source>
</evidence>
<comment type="caution">
    <text evidence="2">The sequence shown here is derived from an EMBL/GenBank/DDBJ whole genome shotgun (WGS) entry which is preliminary data.</text>
</comment>
<evidence type="ECO:0000313" key="3">
    <source>
        <dbReference type="Proteomes" id="UP001229421"/>
    </source>
</evidence>
<evidence type="ECO:0000259" key="1">
    <source>
        <dbReference type="Pfam" id="PF23654"/>
    </source>
</evidence>
<reference evidence="2" key="1">
    <citation type="journal article" date="2023" name="bioRxiv">
        <title>Improved chromosome-level genome assembly for marigold (Tagetes erecta).</title>
        <authorList>
            <person name="Jiang F."/>
            <person name="Yuan L."/>
            <person name="Wang S."/>
            <person name="Wang H."/>
            <person name="Xu D."/>
            <person name="Wang A."/>
            <person name="Fan W."/>
        </authorList>
    </citation>
    <scope>NUCLEOTIDE SEQUENCE</scope>
    <source>
        <strain evidence="2">WSJ</strain>
        <tissue evidence="2">Leaf</tissue>
    </source>
</reference>
<dbReference type="InterPro" id="IPR056514">
    <property type="entry name" value="ARM_LIN_2nd"/>
</dbReference>
<protein>
    <recommendedName>
        <fullName evidence="1">Putative E3 ubiquitin-protein ligase LIN ARM repeats domain-containing protein</fullName>
    </recommendedName>
</protein>
<dbReference type="Pfam" id="PF23654">
    <property type="entry name" value="ARM_LIN_2nd"/>
    <property type="match status" value="1"/>
</dbReference>
<keyword evidence="3" id="KW-1185">Reference proteome</keyword>
<organism evidence="2 3">
    <name type="scientific">Tagetes erecta</name>
    <name type="common">African marigold</name>
    <dbReference type="NCBI Taxonomy" id="13708"/>
    <lineage>
        <taxon>Eukaryota</taxon>
        <taxon>Viridiplantae</taxon>
        <taxon>Streptophyta</taxon>
        <taxon>Embryophyta</taxon>
        <taxon>Tracheophyta</taxon>
        <taxon>Spermatophyta</taxon>
        <taxon>Magnoliopsida</taxon>
        <taxon>eudicotyledons</taxon>
        <taxon>Gunneridae</taxon>
        <taxon>Pentapetalae</taxon>
        <taxon>asterids</taxon>
        <taxon>campanulids</taxon>
        <taxon>Asterales</taxon>
        <taxon>Asteraceae</taxon>
        <taxon>Asteroideae</taxon>
        <taxon>Heliantheae alliance</taxon>
        <taxon>Tageteae</taxon>
        <taxon>Tagetes</taxon>
    </lineage>
</organism>
<dbReference type="AlphaFoldDB" id="A0AAD8JR32"/>
<proteinExistence type="predicted"/>